<dbReference type="PROSITE" id="PS01238">
    <property type="entry name" value="GDA1_CD39_NTPASE"/>
    <property type="match status" value="1"/>
</dbReference>
<dbReference type="Gene3D" id="3.30.420.150">
    <property type="entry name" value="Exopolyphosphatase. Domain 2"/>
    <property type="match status" value="1"/>
</dbReference>
<dbReference type="GO" id="GO:0016020">
    <property type="term" value="C:membrane"/>
    <property type="evidence" value="ECO:0007669"/>
    <property type="project" value="TreeGrafter"/>
</dbReference>
<reference evidence="6 7" key="1">
    <citation type="journal article" date="2015" name="Parasit. Vectors">
        <title>Draft genome of the scabies mite.</title>
        <authorList>
            <person name="Rider S.D.Jr."/>
            <person name="Morgan M.S."/>
            <person name="Arlian L.G."/>
        </authorList>
    </citation>
    <scope>NUCLEOTIDE SEQUENCE [LARGE SCALE GENOMIC DNA]</scope>
    <source>
        <strain evidence="6">Arlian Lab</strain>
    </source>
</reference>
<evidence type="ECO:0000256" key="1">
    <source>
        <dbReference type="ARBA" id="ARBA00009283"/>
    </source>
</evidence>
<dbReference type="GO" id="GO:0009134">
    <property type="term" value="P:nucleoside diphosphate catabolic process"/>
    <property type="evidence" value="ECO:0007669"/>
    <property type="project" value="TreeGrafter"/>
</dbReference>
<dbReference type="Pfam" id="PF01150">
    <property type="entry name" value="GDA1_CD39"/>
    <property type="match status" value="1"/>
</dbReference>
<evidence type="ECO:0000256" key="3">
    <source>
        <dbReference type="PIRSR" id="PIRSR600407-1"/>
    </source>
</evidence>
<dbReference type="PANTHER" id="PTHR11782">
    <property type="entry name" value="ADENOSINE/GUANOSINE DIPHOSPHATASE"/>
    <property type="match status" value="1"/>
</dbReference>
<dbReference type="GO" id="GO:0005524">
    <property type="term" value="F:ATP binding"/>
    <property type="evidence" value="ECO:0007669"/>
    <property type="project" value="UniProtKB-KW"/>
</dbReference>
<protein>
    <submittedName>
        <fullName evidence="6">Ectonucleoside triphosphate diphosphohydrolase-like protein</fullName>
    </submittedName>
</protein>
<keyword evidence="2 5" id="KW-0378">Hydrolase</keyword>
<evidence type="ECO:0000256" key="5">
    <source>
        <dbReference type="RuleBase" id="RU003833"/>
    </source>
</evidence>
<dbReference type="EMBL" id="JXLN01015439">
    <property type="protein sequence ID" value="KPM10567.1"/>
    <property type="molecule type" value="Genomic_DNA"/>
</dbReference>
<keyword evidence="4" id="KW-0067">ATP-binding</keyword>
<proteinExistence type="inferred from homology"/>
<dbReference type="Gene3D" id="3.30.420.40">
    <property type="match status" value="1"/>
</dbReference>
<name>A0A132AI17_SARSC</name>
<dbReference type="GO" id="GO:0017111">
    <property type="term" value="F:ribonucleoside triphosphate phosphatase activity"/>
    <property type="evidence" value="ECO:0007669"/>
    <property type="project" value="TreeGrafter"/>
</dbReference>
<evidence type="ECO:0000256" key="2">
    <source>
        <dbReference type="ARBA" id="ARBA00022801"/>
    </source>
</evidence>
<evidence type="ECO:0000313" key="6">
    <source>
        <dbReference type="EMBL" id="KPM10567.1"/>
    </source>
</evidence>
<dbReference type="GO" id="GO:0045134">
    <property type="term" value="F:UDP phosphatase activity"/>
    <property type="evidence" value="ECO:0007669"/>
    <property type="project" value="TreeGrafter"/>
</dbReference>
<organism evidence="6 7">
    <name type="scientific">Sarcoptes scabiei</name>
    <name type="common">Itch mite</name>
    <name type="synonym">Acarus scabiei</name>
    <dbReference type="NCBI Taxonomy" id="52283"/>
    <lineage>
        <taxon>Eukaryota</taxon>
        <taxon>Metazoa</taxon>
        <taxon>Ecdysozoa</taxon>
        <taxon>Arthropoda</taxon>
        <taxon>Chelicerata</taxon>
        <taxon>Arachnida</taxon>
        <taxon>Acari</taxon>
        <taxon>Acariformes</taxon>
        <taxon>Sarcoptiformes</taxon>
        <taxon>Astigmata</taxon>
        <taxon>Psoroptidia</taxon>
        <taxon>Sarcoptoidea</taxon>
        <taxon>Sarcoptidae</taxon>
        <taxon>Sarcoptinae</taxon>
        <taxon>Sarcoptes</taxon>
    </lineage>
</organism>
<comment type="similarity">
    <text evidence="1 5">Belongs to the GDA1/CD39 NTPase family.</text>
</comment>
<dbReference type="AlphaFoldDB" id="A0A132AI17"/>
<dbReference type="InterPro" id="IPR000407">
    <property type="entry name" value="GDA1_CD39_NTPase"/>
</dbReference>
<dbReference type="VEuPathDB" id="VectorBase:SSCA010542"/>
<evidence type="ECO:0000313" key="7">
    <source>
        <dbReference type="Proteomes" id="UP000616769"/>
    </source>
</evidence>
<comment type="caution">
    <text evidence="6">The sequence shown here is derived from an EMBL/GenBank/DDBJ whole genome shotgun (WGS) entry which is preliminary data.</text>
</comment>
<gene>
    <name evidence="6" type="ORF">QR98_0091250</name>
</gene>
<dbReference type="PANTHER" id="PTHR11782:SF83">
    <property type="entry name" value="GUANOSINE-DIPHOSPHATASE"/>
    <property type="match status" value="1"/>
</dbReference>
<feature type="binding site" evidence="4">
    <location>
        <begin position="196"/>
        <end position="200"/>
    </location>
    <ligand>
        <name>ATP</name>
        <dbReference type="ChEBI" id="CHEBI:30616"/>
    </ligand>
</feature>
<keyword evidence="4" id="KW-0547">Nucleotide-binding</keyword>
<feature type="active site" description="Proton acceptor" evidence="3">
    <location>
        <position position="138"/>
    </location>
</feature>
<dbReference type="Proteomes" id="UP000616769">
    <property type="component" value="Unassembled WGS sequence"/>
</dbReference>
<sequence length="513" mass="58486">MAIQCFSITHQTQYSIGVDSGSTHSRVILFRWRADKLNNTGLIEEVRSCEVGTGISKFVGKKMNSVADRLIECIADLRKMINSKIEDVFVYLGATAGMRLLNMSEPNTAAKIMDRIQNEFDLFGLQTKQISIISGHEEGLFAWIAANYLSGSLIFDQTSSSSSRKKFAITSRRKYPFSSSALLGQSPTYGIVDMGGASVQIAYEVPKTNATLNRKDPSTDEHITKITLFNHNFSVESFSDLCFGTHQAMNRYLKVVIEDYLSTQSDLELNRLTSNFDSNGIIKVPCFPSDLRTSTFDYQIYDNLCTKQKIISKLPKKKTEFRLIGTSQTEQCQESIDRLLNINECRKKFEICFKEFDADKNHHLFYALSAYYHSTKRLNLSETASIEQLTNQTKMVCSMSKHQLLNDLQIPYRYIASLCFDLSYIIRTLTRLYKFNEETWSNLRFVDQINRTYVGWITGLMINATNTMPAEEPIQSLMKFSVYLSLIIILALFFIINCIIVILKSKSTEVSVY</sequence>
<accession>A0A132AI17</accession>
<dbReference type="GO" id="GO:0004382">
    <property type="term" value="F:GDP phosphatase activity"/>
    <property type="evidence" value="ECO:0007669"/>
    <property type="project" value="TreeGrafter"/>
</dbReference>
<evidence type="ECO:0000256" key="4">
    <source>
        <dbReference type="PIRSR" id="PIRSR600407-2"/>
    </source>
</evidence>